<evidence type="ECO:0000313" key="4">
    <source>
        <dbReference type="Proteomes" id="UP001153678"/>
    </source>
</evidence>
<dbReference type="InterPro" id="IPR041698">
    <property type="entry name" value="Methyltransf_25"/>
</dbReference>
<dbReference type="InterPro" id="IPR029063">
    <property type="entry name" value="SAM-dependent_MTases_sf"/>
</dbReference>
<dbReference type="GO" id="GO:0008168">
    <property type="term" value="F:methyltransferase activity"/>
    <property type="evidence" value="ECO:0007669"/>
    <property type="project" value="TreeGrafter"/>
</dbReference>
<keyword evidence="1" id="KW-0175">Coiled coil</keyword>
<keyword evidence="4" id="KW-1185">Reference proteome</keyword>
<evidence type="ECO:0000259" key="2">
    <source>
        <dbReference type="Pfam" id="PF13649"/>
    </source>
</evidence>
<feature type="domain" description="Methyltransferase" evidence="2">
    <location>
        <begin position="347"/>
        <end position="438"/>
    </location>
</feature>
<dbReference type="PANTHER" id="PTHR43591:SF24">
    <property type="entry name" value="2-METHOXY-6-POLYPRENYL-1,4-BENZOQUINOL METHYLASE, MITOCHONDRIAL"/>
    <property type="match status" value="1"/>
</dbReference>
<dbReference type="OrthoDB" id="506498at2759"/>
<dbReference type="PANTHER" id="PTHR43591">
    <property type="entry name" value="METHYLTRANSFERASE"/>
    <property type="match status" value="1"/>
</dbReference>
<evidence type="ECO:0000256" key="1">
    <source>
        <dbReference type="SAM" id="Coils"/>
    </source>
</evidence>
<dbReference type="AlphaFoldDB" id="A0A9W4X5X1"/>
<feature type="coiled-coil region" evidence="1">
    <location>
        <begin position="23"/>
        <end position="50"/>
    </location>
</feature>
<evidence type="ECO:0000313" key="3">
    <source>
        <dbReference type="EMBL" id="CAI2188861.1"/>
    </source>
</evidence>
<accession>A0A9W4X5X1</accession>
<reference evidence="3" key="1">
    <citation type="submission" date="2022-08" db="EMBL/GenBank/DDBJ databases">
        <authorList>
            <person name="Kallberg Y."/>
            <person name="Tangrot J."/>
            <person name="Rosling A."/>
        </authorList>
    </citation>
    <scope>NUCLEOTIDE SEQUENCE</scope>
    <source>
        <strain evidence="3">Wild A</strain>
    </source>
</reference>
<gene>
    <name evidence="3" type="ORF">FWILDA_LOCUS13792</name>
</gene>
<sequence length="572" mass="66606">MTTITTIHDLQSREQGEFAENVLRLQSEAESEFEQKAEKIKEEIKDLNEDEIEQHVHNTFYNLNTLFLKKSKELEDYVIKQKPKKPIKIPKEKDEEYEKKCEDYKKHLNSYKTFVYWGMSIIGRLANWLSELFNDIINFFKNLWNWIKSMAQDIATKVRNFVVMVKEKFIYSSLLKQNVDIKVIHDLESMLESHPDITKAHRDERKYILGPNGGKIGIACQETLVTFGSTEMTTEILSSEMGVSKENYKKMIGDELTAELKETRPELIILRLWVMGNKNSSGNKLNINIPEKVQINSHEEELLNRNLASDVDYIAENYSYHFIKSHLFQSDFSSPIKERLVQGGDKVLDVACGAGTWLLDLSTKYENSHFYGLDYQAIYPQEIKPPNLNFIKADILDGLPFPDNEFDFVHQDTLVYDLQRNQWDFVLSELIRITKPGGYIEITDIYCSESSFGPILYKLVNGLRTSLKKRIVDIDVIYDLESMLKSQPQITHVHRDERKIIMGPNGGKLGLAFQEIFEIFFSTKKTIEILSSEIEVSKQEYKQMLGKNITEEISEIESKFNILRLWTQKKIH</sequence>
<dbReference type="Gene3D" id="3.40.50.150">
    <property type="entry name" value="Vaccinia Virus protein VP39"/>
    <property type="match status" value="1"/>
</dbReference>
<comment type="caution">
    <text evidence="3">The sequence shown here is derived from an EMBL/GenBank/DDBJ whole genome shotgun (WGS) entry which is preliminary data.</text>
</comment>
<dbReference type="Pfam" id="PF13649">
    <property type="entry name" value="Methyltransf_25"/>
    <property type="match status" value="1"/>
</dbReference>
<protein>
    <submittedName>
        <fullName evidence="3">6940_t:CDS:1</fullName>
    </submittedName>
</protein>
<name>A0A9W4X5X1_9GLOM</name>
<proteinExistence type="predicted"/>
<dbReference type="SUPFAM" id="SSF53335">
    <property type="entry name" value="S-adenosyl-L-methionine-dependent methyltransferases"/>
    <property type="match status" value="1"/>
</dbReference>
<dbReference type="EMBL" id="CAMKVN010005448">
    <property type="protein sequence ID" value="CAI2188861.1"/>
    <property type="molecule type" value="Genomic_DNA"/>
</dbReference>
<organism evidence="3 4">
    <name type="scientific">Funneliformis geosporum</name>
    <dbReference type="NCBI Taxonomy" id="1117311"/>
    <lineage>
        <taxon>Eukaryota</taxon>
        <taxon>Fungi</taxon>
        <taxon>Fungi incertae sedis</taxon>
        <taxon>Mucoromycota</taxon>
        <taxon>Glomeromycotina</taxon>
        <taxon>Glomeromycetes</taxon>
        <taxon>Glomerales</taxon>
        <taxon>Glomeraceae</taxon>
        <taxon>Funneliformis</taxon>
    </lineage>
</organism>
<dbReference type="Proteomes" id="UP001153678">
    <property type="component" value="Unassembled WGS sequence"/>
</dbReference>
<dbReference type="CDD" id="cd02440">
    <property type="entry name" value="AdoMet_MTases"/>
    <property type="match status" value="1"/>
</dbReference>